<reference evidence="1 2" key="1">
    <citation type="journal article" date="2018" name="Sci. Rep.">
        <title>Genomic signatures of local adaptation to the degree of environmental predictability in rotifers.</title>
        <authorList>
            <person name="Franch-Gras L."/>
            <person name="Hahn C."/>
            <person name="Garcia-Roger E.M."/>
            <person name="Carmona M.J."/>
            <person name="Serra M."/>
            <person name="Gomez A."/>
        </authorList>
    </citation>
    <scope>NUCLEOTIDE SEQUENCE [LARGE SCALE GENOMIC DNA]</scope>
    <source>
        <strain evidence="1">HYR1</strain>
    </source>
</reference>
<evidence type="ECO:0000313" key="2">
    <source>
        <dbReference type="Proteomes" id="UP000276133"/>
    </source>
</evidence>
<accession>A0A3M7SVL2</accession>
<dbReference type="EMBL" id="REGN01000701">
    <property type="protein sequence ID" value="RNA39833.1"/>
    <property type="molecule type" value="Genomic_DNA"/>
</dbReference>
<name>A0A3M7SVL2_BRAPC</name>
<comment type="caution">
    <text evidence="1">The sequence shown here is derived from an EMBL/GenBank/DDBJ whole genome shotgun (WGS) entry which is preliminary data.</text>
</comment>
<dbReference type="Proteomes" id="UP000276133">
    <property type="component" value="Unassembled WGS sequence"/>
</dbReference>
<dbReference type="AlphaFoldDB" id="A0A3M7SVL2"/>
<sequence length="82" mass="9521">MRIFKINLSDLSTELNFQWTARIQAGIVESLIKSFVLLKAISIDDFFCSSDIKRSQDTNFEHKCSLNYARPRMDFSSKPNEL</sequence>
<keyword evidence="2" id="KW-1185">Reference proteome</keyword>
<protein>
    <submittedName>
        <fullName evidence="1">Uncharacterized protein</fullName>
    </submittedName>
</protein>
<gene>
    <name evidence="1" type="ORF">BpHYR1_042930</name>
</gene>
<organism evidence="1 2">
    <name type="scientific">Brachionus plicatilis</name>
    <name type="common">Marine rotifer</name>
    <name type="synonym">Brachionus muelleri</name>
    <dbReference type="NCBI Taxonomy" id="10195"/>
    <lineage>
        <taxon>Eukaryota</taxon>
        <taxon>Metazoa</taxon>
        <taxon>Spiralia</taxon>
        <taxon>Gnathifera</taxon>
        <taxon>Rotifera</taxon>
        <taxon>Eurotatoria</taxon>
        <taxon>Monogononta</taxon>
        <taxon>Pseudotrocha</taxon>
        <taxon>Ploima</taxon>
        <taxon>Brachionidae</taxon>
        <taxon>Brachionus</taxon>
    </lineage>
</organism>
<proteinExistence type="predicted"/>
<evidence type="ECO:0000313" key="1">
    <source>
        <dbReference type="EMBL" id="RNA39833.1"/>
    </source>
</evidence>